<dbReference type="Pfam" id="PF12895">
    <property type="entry name" value="ANAPC3"/>
    <property type="match status" value="1"/>
</dbReference>
<keyword evidence="2" id="KW-0677">Repeat</keyword>
<gene>
    <name evidence="9" type="primary">g2921</name>
    <name evidence="9" type="ORF">VP750_LOCUS2498</name>
</gene>
<keyword evidence="1" id="KW-0132">Cell division</keyword>
<feature type="repeat" description="TPR" evidence="7">
    <location>
        <begin position="372"/>
        <end position="405"/>
    </location>
</feature>
<evidence type="ECO:0000313" key="9">
    <source>
        <dbReference type="EMBL" id="CAL5220839.1"/>
    </source>
</evidence>
<accession>A0ABP1FLJ6</accession>
<dbReference type="InterPro" id="IPR019734">
    <property type="entry name" value="TPR_rpt"/>
</dbReference>
<keyword evidence="6" id="KW-0131">Cell cycle</keyword>
<protein>
    <submittedName>
        <fullName evidence="9">G2921 protein</fullName>
    </submittedName>
</protein>
<keyword evidence="3" id="KW-0498">Mitosis</keyword>
<evidence type="ECO:0000256" key="3">
    <source>
        <dbReference type="ARBA" id="ARBA00022776"/>
    </source>
</evidence>
<evidence type="ECO:0000256" key="6">
    <source>
        <dbReference type="ARBA" id="ARBA00023306"/>
    </source>
</evidence>
<sequence length="567" mass="63029">MSDQAPRDAYLLAQAYYVGKQYCRSYALLTDSKLVEADIRCRYLAARCLANLKEWDDCLNIMGGDPGYTDMARMQENMAEVEVGGELSYRAAMSLLRGQVYEAQENRIQAVRWYRDALRTDPFCYEAFKALVEGHMLTSNEEASLRESLRFREEDRWLHLLYRAKSKKHDQEYTMEATLAALEAPAPPPVTRDPPAAKQGTPQAPVEPLQPSTSARVNSHKDSDSGGMRTRSRAQREPSPNGTDTVMQEDLPDEDAENAGKGGCGLGGNLDVALCRAGWHLHCGEYQACYALTAELLARDPYALEAMPVHLAAALELGKKNELFLHSHKLVEEYPEHVVAWFAVGCYYQSIGRYDSARQYFGKATAMDPSFAPAWLGFGHAFAAQDESDQAMAAYRTASRLFPGLHQPLLGMGCEYARMNNNALAEQVLRSAHAVCPQDAQPCHELGCLFYRAGDYPTAKVWLQKAHQQIPRPLTPASEPTLTALGHTFRKLRMFKEAAACFDSALSILPGQASTFAGLAYTYHLENRIQDAIDSYHKALALRPEDSLVAELLTLAMQDSAKTDNSF</sequence>
<dbReference type="InterPro" id="IPR011716">
    <property type="entry name" value="TPR-3"/>
</dbReference>
<dbReference type="PANTHER" id="PTHR12558">
    <property type="entry name" value="CELL DIVISION CYCLE 16,23,27"/>
    <property type="match status" value="1"/>
</dbReference>
<dbReference type="Proteomes" id="UP001497392">
    <property type="component" value="Unassembled WGS sequence"/>
</dbReference>
<reference evidence="9 10" key="1">
    <citation type="submission" date="2024-06" db="EMBL/GenBank/DDBJ databases">
        <authorList>
            <person name="Kraege A."/>
            <person name="Thomma B."/>
        </authorList>
    </citation>
    <scope>NUCLEOTIDE SEQUENCE [LARGE SCALE GENOMIC DNA]</scope>
</reference>
<feature type="region of interest" description="Disordered" evidence="8">
    <location>
        <begin position="181"/>
        <end position="258"/>
    </location>
</feature>
<dbReference type="InterPro" id="IPR011990">
    <property type="entry name" value="TPR-like_helical_dom_sf"/>
</dbReference>
<organism evidence="9 10">
    <name type="scientific">Coccomyxa viridis</name>
    <dbReference type="NCBI Taxonomy" id="1274662"/>
    <lineage>
        <taxon>Eukaryota</taxon>
        <taxon>Viridiplantae</taxon>
        <taxon>Chlorophyta</taxon>
        <taxon>core chlorophytes</taxon>
        <taxon>Trebouxiophyceae</taxon>
        <taxon>Trebouxiophyceae incertae sedis</taxon>
        <taxon>Coccomyxaceae</taxon>
        <taxon>Coccomyxa</taxon>
    </lineage>
</organism>
<dbReference type="Pfam" id="PF07720">
    <property type="entry name" value="TPR_3"/>
    <property type="match status" value="1"/>
</dbReference>
<evidence type="ECO:0000256" key="5">
    <source>
        <dbReference type="ARBA" id="ARBA00022803"/>
    </source>
</evidence>
<feature type="repeat" description="TPR" evidence="7">
    <location>
        <begin position="513"/>
        <end position="546"/>
    </location>
</feature>
<evidence type="ECO:0000256" key="1">
    <source>
        <dbReference type="ARBA" id="ARBA00022618"/>
    </source>
</evidence>
<dbReference type="PANTHER" id="PTHR12558:SF9">
    <property type="entry name" value="CELL DIVISION CYCLE PROTEIN 16 HOMOLOG"/>
    <property type="match status" value="1"/>
</dbReference>
<dbReference type="PROSITE" id="PS50005">
    <property type="entry name" value="TPR"/>
    <property type="match status" value="4"/>
</dbReference>
<proteinExistence type="predicted"/>
<dbReference type="SUPFAM" id="SSF48452">
    <property type="entry name" value="TPR-like"/>
    <property type="match status" value="1"/>
</dbReference>
<feature type="repeat" description="TPR" evidence="7">
    <location>
        <begin position="479"/>
        <end position="512"/>
    </location>
</feature>
<evidence type="ECO:0000256" key="4">
    <source>
        <dbReference type="ARBA" id="ARBA00022786"/>
    </source>
</evidence>
<dbReference type="EMBL" id="CAXHTA020000004">
    <property type="protein sequence ID" value="CAL5220839.1"/>
    <property type="molecule type" value="Genomic_DNA"/>
</dbReference>
<evidence type="ECO:0000256" key="8">
    <source>
        <dbReference type="SAM" id="MobiDB-lite"/>
    </source>
</evidence>
<comment type="caution">
    <text evidence="9">The sequence shown here is derived from an EMBL/GenBank/DDBJ whole genome shotgun (WGS) entry which is preliminary data.</text>
</comment>
<evidence type="ECO:0000256" key="2">
    <source>
        <dbReference type="ARBA" id="ARBA00022737"/>
    </source>
</evidence>
<keyword evidence="4" id="KW-0833">Ubl conjugation pathway</keyword>
<evidence type="ECO:0000256" key="7">
    <source>
        <dbReference type="PROSITE-ProRule" id="PRU00339"/>
    </source>
</evidence>
<dbReference type="Pfam" id="PF14559">
    <property type="entry name" value="TPR_19"/>
    <property type="match status" value="1"/>
</dbReference>
<feature type="repeat" description="TPR" evidence="7">
    <location>
        <begin position="338"/>
        <end position="371"/>
    </location>
</feature>
<evidence type="ECO:0000313" key="10">
    <source>
        <dbReference type="Proteomes" id="UP001497392"/>
    </source>
</evidence>
<dbReference type="SMART" id="SM00028">
    <property type="entry name" value="TPR"/>
    <property type="match status" value="7"/>
</dbReference>
<dbReference type="Gene3D" id="1.25.40.10">
    <property type="entry name" value="Tetratricopeptide repeat domain"/>
    <property type="match status" value="2"/>
</dbReference>
<name>A0ABP1FLJ6_9CHLO</name>
<keyword evidence="10" id="KW-1185">Reference proteome</keyword>
<keyword evidence="5 7" id="KW-0802">TPR repeat</keyword>